<evidence type="ECO:0000313" key="4">
    <source>
        <dbReference type="Proteomes" id="UP001603857"/>
    </source>
</evidence>
<dbReference type="EMBL" id="JBGMDY010000006">
    <property type="protein sequence ID" value="KAL2331339.1"/>
    <property type="molecule type" value="Genomic_DNA"/>
</dbReference>
<feature type="chain" id="PRO_5044862552" evidence="2">
    <location>
        <begin position="25"/>
        <end position="91"/>
    </location>
</feature>
<comment type="caution">
    <text evidence="3">The sequence shown here is derived from an EMBL/GenBank/DDBJ whole genome shotgun (WGS) entry which is preliminary data.</text>
</comment>
<dbReference type="AlphaFoldDB" id="A0ABD1M6E0"/>
<evidence type="ECO:0000313" key="3">
    <source>
        <dbReference type="EMBL" id="KAL2331339.1"/>
    </source>
</evidence>
<accession>A0ABD1M6E0</accession>
<keyword evidence="2" id="KW-0732">Signal</keyword>
<evidence type="ECO:0000256" key="2">
    <source>
        <dbReference type="SAM" id="SignalP"/>
    </source>
</evidence>
<feature type="compositionally biased region" description="Basic and acidic residues" evidence="1">
    <location>
        <begin position="76"/>
        <end position="91"/>
    </location>
</feature>
<feature type="signal peptide" evidence="2">
    <location>
        <begin position="1"/>
        <end position="24"/>
    </location>
</feature>
<reference evidence="3 4" key="1">
    <citation type="submission" date="2024-08" db="EMBL/GenBank/DDBJ databases">
        <title>Insights into the chromosomal genome structure of Flemingia macrophylla.</title>
        <authorList>
            <person name="Ding Y."/>
            <person name="Zhao Y."/>
            <person name="Bi W."/>
            <person name="Wu M."/>
            <person name="Zhao G."/>
            <person name="Gong Y."/>
            <person name="Li W."/>
            <person name="Zhang P."/>
        </authorList>
    </citation>
    <scope>NUCLEOTIDE SEQUENCE [LARGE SCALE GENOMIC DNA]</scope>
    <source>
        <strain evidence="3">DYQJB</strain>
        <tissue evidence="3">Leaf</tissue>
    </source>
</reference>
<gene>
    <name evidence="3" type="ORF">Fmac_018920</name>
</gene>
<name>A0ABD1M6E0_9FABA</name>
<evidence type="ECO:0000256" key="1">
    <source>
        <dbReference type="SAM" id="MobiDB-lite"/>
    </source>
</evidence>
<organism evidence="3 4">
    <name type="scientific">Flemingia macrophylla</name>
    <dbReference type="NCBI Taxonomy" id="520843"/>
    <lineage>
        <taxon>Eukaryota</taxon>
        <taxon>Viridiplantae</taxon>
        <taxon>Streptophyta</taxon>
        <taxon>Embryophyta</taxon>
        <taxon>Tracheophyta</taxon>
        <taxon>Spermatophyta</taxon>
        <taxon>Magnoliopsida</taxon>
        <taxon>eudicotyledons</taxon>
        <taxon>Gunneridae</taxon>
        <taxon>Pentapetalae</taxon>
        <taxon>rosids</taxon>
        <taxon>fabids</taxon>
        <taxon>Fabales</taxon>
        <taxon>Fabaceae</taxon>
        <taxon>Papilionoideae</taxon>
        <taxon>50 kb inversion clade</taxon>
        <taxon>NPAAA clade</taxon>
        <taxon>indigoferoid/millettioid clade</taxon>
        <taxon>Phaseoleae</taxon>
        <taxon>Flemingia</taxon>
    </lineage>
</organism>
<dbReference type="Proteomes" id="UP001603857">
    <property type="component" value="Unassembled WGS sequence"/>
</dbReference>
<feature type="region of interest" description="Disordered" evidence="1">
    <location>
        <begin position="68"/>
        <end position="91"/>
    </location>
</feature>
<proteinExistence type="predicted"/>
<protein>
    <submittedName>
        <fullName evidence="3">Uncharacterized protein</fullName>
    </submittedName>
</protein>
<keyword evidence="4" id="KW-1185">Reference proteome</keyword>
<sequence length="91" mass="10126">MARLKHALLITLLVLVCYSSVLDARKILKFETQEVLFLKGTPPTSKISTSYITRGSERVVVRFSNEEVVSHPSPGEGHKNPSSEKIKKECA</sequence>